<dbReference type="EMBL" id="JABELX010000036">
    <property type="protein sequence ID" value="NNH76071.1"/>
    <property type="molecule type" value="Genomic_DNA"/>
</dbReference>
<evidence type="ECO:0000313" key="3">
    <source>
        <dbReference type="Proteomes" id="UP000586827"/>
    </source>
</evidence>
<keyword evidence="3" id="KW-1185">Reference proteome</keyword>
<accession>A0A849CL47</accession>
<evidence type="ECO:0000313" key="2">
    <source>
        <dbReference type="EMBL" id="NNH76071.1"/>
    </source>
</evidence>
<dbReference type="RefSeq" id="WP_157553642.1">
    <property type="nucleotide sequence ID" value="NZ_JABELX010000036.1"/>
</dbReference>
<sequence>MSTITNTARRVVRHPATRTIARCVAACAVGALRTALRPEPGATGPAQVGARSDLRR</sequence>
<feature type="region of interest" description="Disordered" evidence="1">
    <location>
        <begin position="37"/>
        <end position="56"/>
    </location>
</feature>
<gene>
    <name evidence="2" type="ORF">HLB23_40565</name>
</gene>
<protein>
    <submittedName>
        <fullName evidence="2">Uncharacterized protein</fullName>
    </submittedName>
</protein>
<organism evidence="2 3">
    <name type="scientific">Nocardia uniformis</name>
    <dbReference type="NCBI Taxonomy" id="53432"/>
    <lineage>
        <taxon>Bacteria</taxon>
        <taxon>Bacillati</taxon>
        <taxon>Actinomycetota</taxon>
        <taxon>Actinomycetes</taxon>
        <taxon>Mycobacteriales</taxon>
        <taxon>Nocardiaceae</taxon>
        <taxon>Nocardia</taxon>
    </lineage>
</organism>
<comment type="caution">
    <text evidence="2">The sequence shown here is derived from an EMBL/GenBank/DDBJ whole genome shotgun (WGS) entry which is preliminary data.</text>
</comment>
<dbReference type="AlphaFoldDB" id="A0A849CL47"/>
<proteinExistence type="predicted"/>
<name>A0A849CL47_9NOCA</name>
<dbReference type="Proteomes" id="UP000586827">
    <property type="component" value="Unassembled WGS sequence"/>
</dbReference>
<reference evidence="2 3" key="1">
    <citation type="submission" date="2020-05" db="EMBL/GenBank/DDBJ databases">
        <title>MicrobeNet Type strains.</title>
        <authorList>
            <person name="Nicholson A.C."/>
        </authorList>
    </citation>
    <scope>NUCLEOTIDE SEQUENCE [LARGE SCALE GENOMIC DNA]</scope>
    <source>
        <strain evidence="2 3">JCM 3224</strain>
    </source>
</reference>
<evidence type="ECO:0000256" key="1">
    <source>
        <dbReference type="SAM" id="MobiDB-lite"/>
    </source>
</evidence>